<evidence type="ECO:0000313" key="2">
    <source>
        <dbReference type="Proteomes" id="UP000223596"/>
    </source>
</evidence>
<comment type="caution">
    <text evidence="1">The sequence shown here is derived from an EMBL/GenBank/DDBJ whole genome shotgun (WGS) entry which is preliminary data.</text>
</comment>
<dbReference type="Proteomes" id="UP000223596">
    <property type="component" value="Unassembled WGS sequence"/>
</dbReference>
<evidence type="ECO:0000313" key="1">
    <source>
        <dbReference type="EMBL" id="PFH02449.1"/>
    </source>
</evidence>
<accession>A0AB36TEW4</accession>
<dbReference type="GeneID" id="35802940"/>
<sequence length="109" mass="12987">MTLQERIEKFEKEGWKYEPEFRLHTRGNTIIQFMALTKDGYYRKIQSGKIGPAKKYTSDEDIEFMKNSWGGAREGAGRKPTGRKKKVYYVTDEEDVQIREYLQKLRNKQ</sequence>
<proteinExistence type="predicted"/>
<dbReference type="RefSeq" id="WP_003515642.1">
    <property type="nucleotide sequence ID" value="NZ_CP013828.1"/>
</dbReference>
<gene>
    <name evidence="1" type="ORF">M972_111223</name>
</gene>
<organism evidence="1 2">
    <name type="scientific">Acetivibrio thermocellus AD2</name>
    <dbReference type="NCBI Taxonomy" id="1138384"/>
    <lineage>
        <taxon>Bacteria</taxon>
        <taxon>Bacillati</taxon>
        <taxon>Bacillota</taxon>
        <taxon>Clostridia</taxon>
        <taxon>Eubacteriales</taxon>
        <taxon>Oscillospiraceae</taxon>
        <taxon>Acetivibrio</taxon>
    </lineage>
</organism>
<protein>
    <submittedName>
        <fullName evidence="1">Uncharacterized protein</fullName>
    </submittedName>
</protein>
<reference evidence="1 2" key="1">
    <citation type="submission" date="2017-09" db="EMBL/GenBank/DDBJ databases">
        <title>Evaluation of Pacific Biosciences Sequencing Technology to Finishing C. thermocellum Genome Sequences.</title>
        <authorList>
            <person name="Brown S."/>
        </authorList>
    </citation>
    <scope>NUCLEOTIDE SEQUENCE [LARGE SCALE GENOMIC DNA]</scope>
    <source>
        <strain evidence="1 2">AD2</strain>
    </source>
</reference>
<name>A0AB36TEW4_ACETH</name>
<dbReference type="EMBL" id="PDBW01000001">
    <property type="protein sequence ID" value="PFH02449.1"/>
    <property type="molecule type" value="Genomic_DNA"/>
</dbReference>
<dbReference type="AlphaFoldDB" id="A0AB36TEW4"/>